<evidence type="ECO:0000256" key="1">
    <source>
        <dbReference type="ARBA" id="ARBA00004811"/>
    </source>
</evidence>
<feature type="active site" description="Proton acceptor" evidence="8">
    <location>
        <position position="314"/>
    </location>
</feature>
<feature type="binding site" evidence="8">
    <location>
        <position position="23"/>
    </location>
    <ligand>
        <name>3-phosphoshikimate</name>
        <dbReference type="ChEBI" id="CHEBI:145989"/>
    </ligand>
</feature>
<dbReference type="InterPro" id="IPR023193">
    <property type="entry name" value="EPSP_synthase_CS"/>
</dbReference>
<dbReference type="UniPathway" id="UPA00053">
    <property type="reaction ID" value="UER00089"/>
</dbReference>
<dbReference type="OrthoDB" id="9809920at2"/>
<feature type="domain" description="Enolpyruvate transferase" evidence="9">
    <location>
        <begin position="8"/>
        <end position="422"/>
    </location>
</feature>
<feature type="binding site" evidence="8">
    <location>
        <position position="314"/>
    </location>
    <ligand>
        <name>3-phosphoshikimate</name>
        <dbReference type="ChEBI" id="CHEBI:145989"/>
    </ligand>
</feature>
<comment type="subcellular location">
    <subcellularLocation>
        <location evidence="8">Cytoplasm</location>
    </subcellularLocation>
</comment>
<comment type="function">
    <text evidence="8">Catalyzes the transfer of the enolpyruvyl moiety of phosphoenolpyruvate (PEP) to the 5-hydroxyl of shikimate-3-phosphate (S3P) to produce enolpyruvyl shikimate-3-phosphate and inorganic phosphate.</text>
</comment>
<feature type="binding site" evidence="8">
    <location>
        <position position="125"/>
    </location>
    <ligand>
        <name>phosphoenolpyruvate</name>
        <dbReference type="ChEBI" id="CHEBI:58702"/>
    </ligand>
</feature>
<dbReference type="FunFam" id="3.65.10.10:FF:000003">
    <property type="entry name" value="3-phosphoshikimate 1-carboxyvinyltransferase"/>
    <property type="match status" value="1"/>
</dbReference>
<keyword evidence="4 8" id="KW-0028">Amino-acid biosynthesis</keyword>
<dbReference type="PATRIC" id="fig|1239307.3.peg.2926"/>
<evidence type="ECO:0000256" key="3">
    <source>
        <dbReference type="ARBA" id="ARBA00022490"/>
    </source>
</evidence>
<feature type="binding site" evidence="8">
    <location>
        <position position="170"/>
    </location>
    <ligand>
        <name>3-phosphoshikimate</name>
        <dbReference type="ChEBI" id="CHEBI:145989"/>
    </ligand>
</feature>
<dbReference type="FunFam" id="3.65.10.10:FF:000004">
    <property type="entry name" value="3-phosphoshikimate 1-carboxyvinyltransferase"/>
    <property type="match status" value="1"/>
</dbReference>
<comment type="similarity">
    <text evidence="2 8">Belongs to the EPSP synthase family.</text>
</comment>
<feature type="binding site" evidence="8">
    <location>
        <position position="198"/>
    </location>
    <ligand>
        <name>3-phosphoshikimate</name>
        <dbReference type="ChEBI" id="CHEBI:145989"/>
    </ligand>
</feature>
<sequence length="435" mass="46899">MQDSLTLNPIARVDGTLNLPGSKSVSNRALLLAAQAIGTTRLTNLLDSDDVRHMLTALGQLGVNYRLSADRRNCEIDGLGGPLRADDALTLFLGNAGTAMRPLTAALCLQAQDVTLTGEPRMKERPIGHLVDALRQGGAQIDYLEQEHYPPLRLRGGYQGGDITVDGSVSSQFLTALLMMAPLAPQDSRIRIKGELVSRPYIDITLALMKSFGITVRHDNYQVFYLTGNGVYRSPGDYLVEGDASSASYFLAAAAIRGGTVRVTGIGRHSVQGDIRFADVLESMGATLRWGDDYIECSRATLHAIDMDMNHIPDAAMTIATTALFASGGTTTLRNIANWRVKETDRLTAMATELRKVGATVIEGEDYLSVTPPAKLTAARIGTYNDHRMAMCFALVALSDTPVTILDPQCTHKTFPDFFARLAALSTPASSHSAL</sequence>
<feature type="binding site" evidence="8">
    <location>
        <position position="23"/>
    </location>
    <ligand>
        <name>phosphoenolpyruvate</name>
        <dbReference type="ChEBI" id="CHEBI:58702"/>
    </ligand>
</feature>
<dbReference type="PANTHER" id="PTHR21090:SF5">
    <property type="entry name" value="PENTAFUNCTIONAL AROM POLYPEPTIDE"/>
    <property type="match status" value="1"/>
</dbReference>
<dbReference type="AlphaFoldDB" id="W0HUX2"/>
<dbReference type="Gene3D" id="3.65.10.10">
    <property type="entry name" value="Enolpyruvate transferase domain"/>
    <property type="match status" value="2"/>
</dbReference>
<feature type="binding site" evidence="8">
    <location>
        <position position="388"/>
    </location>
    <ligand>
        <name>phosphoenolpyruvate</name>
        <dbReference type="ChEBI" id="CHEBI:58702"/>
    </ligand>
</feature>
<name>W0HUX2_9GAMM</name>
<comment type="catalytic activity">
    <reaction evidence="7">
        <text>3-phosphoshikimate + phosphoenolpyruvate = 5-O-(1-carboxyvinyl)-3-phosphoshikimate + phosphate</text>
        <dbReference type="Rhea" id="RHEA:21256"/>
        <dbReference type="ChEBI" id="CHEBI:43474"/>
        <dbReference type="ChEBI" id="CHEBI:57701"/>
        <dbReference type="ChEBI" id="CHEBI:58702"/>
        <dbReference type="ChEBI" id="CHEBI:145989"/>
        <dbReference type="EC" id="2.5.1.19"/>
    </reaction>
    <physiologicalReaction direction="left-to-right" evidence="7">
        <dbReference type="Rhea" id="RHEA:21257"/>
    </physiologicalReaction>
</comment>
<evidence type="ECO:0000256" key="6">
    <source>
        <dbReference type="ARBA" id="ARBA00023141"/>
    </source>
</evidence>
<dbReference type="Pfam" id="PF00275">
    <property type="entry name" value="EPSP_synthase"/>
    <property type="match status" value="1"/>
</dbReference>
<evidence type="ECO:0000313" key="11">
    <source>
        <dbReference type="Proteomes" id="UP000019028"/>
    </source>
</evidence>
<feature type="binding site" evidence="8">
    <location>
        <position position="338"/>
    </location>
    <ligand>
        <name>3-phosphoshikimate</name>
        <dbReference type="ChEBI" id="CHEBI:145989"/>
    </ligand>
</feature>
<proteinExistence type="inferred from homology"/>
<evidence type="ECO:0000259" key="9">
    <source>
        <dbReference type="Pfam" id="PF00275"/>
    </source>
</evidence>
<feature type="binding site" evidence="8">
    <location>
        <position position="172"/>
    </location>
    <ligand>
        <name>phosphoenolpyruvate</name>
        <dbReference type="ChEBI" id="CHEBI:58702"/>
    </ligand>
</feature>
<dbReference type="Proteomes" id="UP000019028">
    <property type="component" value="Chromosome"/>
</dbReference>
<dbReference type="EMBL" id="CP006569">
    <property type="protein sequence ID" value="AHF77661.1"/>
    <property type="molecule type" value="Genomic_DNA"/>
</dbReference>
<feature type="binding site" evidence="8">
    <location>
        <position position="97"/>
    </location>
    <ligand>
        <name>phosphoenolpyruvate</name>
        <dbReference type="ChEBI" id="CHEBI:58702"/>
    </ligand>
</feature>
<dbReference type="SUPFAM" id="SSF55205">
    <property type="entry name" value="EPT/RTPC-like"/>
    <property type="match status" value="1"/>
</dbReference>
<evidence type="ECO:0000256" key="2">
    <source>
        <dbReference type="ARBA" id="ARBA00009948"/>
    </source>
</evidence>
<evidence type="ECO:0000313" key="10">
    <source>
        <dbReference type="EMBL" id="AHF77661.1"/>
    </source>
</evidence>
<dbReference type="EC" id="2.5.1.19" evidence="8"/>
<keyword evidence="11" id="KW-1185">Reference proteome</keyword>
<keyword evidence="6 8" id="KW-0057">Aromatic amino acid biosynthesis</keyword>
<evidence type="ECO:0000256" key="8">
    <source>
        <dbReference type="HAMAP-Rule" id="MF_00210"/>
    </source>
</evidence>
<dbReference type="PIRSF" id="PIRSF000505">
    <property type="entry name" value="EPSPS"/>
    <property type="match status" value="1"/>
</dbReference>
<dbReference type="GO" id="GO:0003866">
    <property type="term" value="F:3-phosphoshikimate 1-carboxyvinyltransferase activity"/>
    <property type="evidence" value="ECO:0007669"/>
    <property type="project" value="UniProtKB-UniRule"/>
</dbReference>
<keyword evidence="5 8" id="KW-0808">Transferase</keyword>
<dbReference type="CDD" id="cd01556">
    <property type="entry name" value="EPSP_synthase"/>
    <property type="match status" value="1"/>
</dbReference>
<dbReference type="HAMAP" id="MF_00210">
    <property type="entry name" value="EPSP_synth"/>
    <property type="match status" value="1"/>
</dbReference>
<dbReference type="RefSeq" id="WP_025422806.1">
    <property type="nucleotide sequence ID" value="NZ_CP006569.1"/>
</dbReference>
<comment type="pathway">
    <text evidence="1 8">Metabolic intermediate biosynthesis; chorismate biosynthesis; chorismate from D-erythrose 4-phosphate and phosphoenolpyruvate: step 6/7.</text>
</comment>
<protein>
    <recommendedName>
        <fullName evidence="8">3-phosphoshikimate 1-carboxyvinyltransferase</fullName>
        <ecNumber evidence="8">2.5.1.19</ecNumber>
    </recommendedName>
    <alternativeName>
        <fullName evidence="8">5-enolpyruvylshikimate-3-phosphate synthase</fullName>
        <shortName evidence="8">EPSP synthase</shortName>
        <shortName evidence="8">EPSPS</shortName>
    </alternativeName>
</protein>
<dbReference type="PROSITE" id="PS00104">
    <property type="entry name" value="EPSP_SYNTHASE_1"/>
    <property type="match status" value="1"/>
</dbReference>
<evidence type="ECO:0000256" key="7">
    <source>
        <dbReference type="ARBA" id="ARBA00044633"/>
    </source>
</evidence>
<dbReference type="InterPro" id="IPR006264">
    <property type="entry name" value="EPSP_synthase"/>
</dbReference>
<gene>
    <name evidence="8 10" type="primary">aroA</name>
    <name evidence="10" type="ORF">Sant_2633</name>
</gene>
<dbReference type="InterPro" id="IPR001986">
    <property type="entry name" value="Enolpyruvate_Tfrase_dom"/>
</dbReference>
<dbReference type="GO" id="GO:0008652">
    <property type="term" value="P:amino acid biosynthetic process"/>
    <property type="evidence" value="ECO:0007669"/>
    <property type="project" value="UniProtKB-KW"/>
</dbReference>
<reference evidence="10 11" key="1">
    <citation type="journal article" date="2014" name="Genome Biol. Evol.">
        <title>Genome degeneration and adaptation in a nascent stage of symbiosis.</title>
        <authorList>
            <person name="Oakeson K.F."/>
            <person name="Gil R."/>
            <person name="Clayton A.L."/>
            <person name="Dunn D.M."/>
            <person name="von Niederhausern A.C."/>
            <person name="Hamil C."/>
            <person name="Aoyagi A."/>
            <person name="Duval B."/>
            <person name="Baca A."/>
            <person name="Silva F.J."/>
            <person name="Vallier A."/>
            <person name="Jackson D.G."/>
            <person name="Latorre A."/>
            <person name="Weiss R.B."/>
            <person name="Heddi A."/>
            <person name="Moya A."/>
            <person name="Dale C."/>
        </authorList>
    </citation>
    <scope>NUCLEOTIDE SEQUENCE [LARGE SCALE GENOMIC DNA]</scope>
    <source>
        <strain evidence="10 11">HS1</strain>
    </source>
</reference>
<dbReference type="InterPro" id="IPR036968">
    <property type="entry name" value="Enolpyruvate_Tfrase_sf"/>
</dbReference>
<feature type="binding site" evidence="8">
    <location>
        <position position="24"/>
    </location>
    <ligand>
        <name>3-phosphoshikimate</name>
        <dbReference type="ChEBI" id="CHEBI:145989"/>
    </ligand>
</feature>
<comment type="subunit">
    <text evidence="8">Monomer.</text>
</comment>
<dbReference type="GO" id="GO:0005737">
    <property type="term" value="C:cytoplasm"/>
    <property type="evidence" value="ECO:0007669"/>
    <property type="project" value="UniProtKB-SubCell"/>
</dbReference>
<accession>W0HUX2</accession>
<feature type="binding site" evidence="8">
    <location>
        <position position="346"/>
    </location>
    <ligand>
        <name>phosphoenolpyruvate</name>
        <dbReference type="ChEBI" id="CHEBI:58702"/>
    </ligand>
</feature>
<dbReference type="KEGG" id="sod:Sant_2633"/>
<feature type="binding site" evidence="8">
    <location>
        <position position="28"/>
    </location>
    <ligand>
        <name>3-phosphoshikimate</name>
        <dbReference type="ChEBI" id="CHEBI:145989"/>
    </ligand>
</feature>
<feature type="binding site" evidence="8">
    <location>
        <position position="342"/>
    </location>
    <ligand>
        <name>3-phosphoshikimate</name>
        <dbReference type="ChEBI" id="CHEBI:145989"/>
    </ligand>
</feature>
<dbReference type="PANTHER" id="PTHR21090">
    <property type="entry name" value="AROM/DEHYDROQUINATE SYNTHASE"/>
    <property type="match status" value="1"/>
</dbReference>
<feature type="binding site" evidence="8">
    <location>
        <position position="171"/>
    </location>
    <ligand>
        <name>3-phosphoshikimate</name>
        <dbReference type="ChEBI" id="CHEBI:145989"/>
    </ligand>
</feature>
<evidence type="ECO:0000256" key="4">
    <source>
        <dbReference type="ARBA" id="ARBA00022605"/>
    </source>
</evidence>
<feature type="binding site" evidence="8">
    <location>
        <position position="172"/>
    </location>
    <ligand>
        <name>3-phosphoshikimate</name>
        <dbReference type="ChEBI" id="CHEBI:145989"/>
    </ligand>
</feature>
<keyword evidence="3 8" id="KW-0963">Cytoplasm</keyword>
<feature type="binding site" evidence="8">
    <location>
        <position position="413"/>
    </location>
    <ligand>
        <name>phosphoenolpyruvate</name>
        <dbReference type="ChEBI" id="CHEBI:58702"/>
    </ligand>
</feature>
<dbReference type="GO" id="GO:0009423">
    <property type="term" value="P:chorismate biosynthetic process"/>
    <property type="evidence" value="ECO:0007669"/>
    <property type="project" value="UniProtKB-UniRule"/>
</dbReference>
<dbReference type="HOGENOM" id="CLU_024321_0_0_6"/>
<organism evidence="10 11">
    <name type="scientific">Sodalis praecaptivus</name>
    <dbReference type="NCBI Taxonomy" id="1239307"/>
    <lineage>
        <taxon>Bacteria</taxon>
        <taxon>Pseudomonadati</taxon>
        <taxon>Pseudomonadota</taxon>
        <taxon>Gammaproteobacteria</taxon>
        <taxon>Enterobacterales</taxon>
        <taxon>Bruguierivoracaceae</taxon>
        <taxon>Sodalis</taxon>
    </lineage>
</organism>
<dbReference type="PROSITE" id="PS00885">
    <property type="entry name" value="EPSP_SYNTHASE_2"/>
    <property type="match status" value="1"/>
</dbReference>
<evidence type="ECO:0000256" key="5">
    <source>
        <dbReference type="ARBA" id="ARBA00022679"/>
    </source>
</evidence>
<dbReference type="NCBIfam" id="TIGR01356">
    <property type="entry name" value="aroA"/>
    <property type="match status" value="1"/>
</dbReference>
<dbReference type="GO" id="GO:0009073">
    <property type="term" value="P:aromatic amino acid family biosynthetic process"/>
    <property type="evidence" value="ECO:0007669"/>
    <property type="project" value="UniProtKB-KW"/>
</dbReference>
<dbReference type="InterPro" id="IPR013792">
    <property type="entry name" value="RNA3'P_cycl/enolpyr_Trfase_a/b"/>
</dbReference>